<keyword evidence="2" id="KW-0812">Transmembrane</keyword>
<comment type="caution">
    <text evidence="4">The sequence shown here is derived from an EMBL/GenBank/DDBJ whole genome shotgun (WGS) entry which is preliminary data.</text>
</comment>
<accession>A0ABU3NIT2</accession>
<feature type="region of interest" description="Disordered" evidence="1">
    <location>
        <begin position="63"/>
        <end position="98"/>
    </location>
</feature>
<name>A0ABU3NIT2_9CHLR</name>
<gene>
    <name evidence="4" type="ORF">QYE77_00625</name>
</gene>
<dbReference type="Gene3D" id="3.10.350.10">
    <property type="entry name" value="LysM domain"/>
    <property type="match status" value="2"/>
</dbReference>
<proteinExistence type="predicted"/>
<feature type="compositionally biased region" description="Low complexity" evidence="1">
    <location>
        <begin position="80"/>
        <end position="90"/>
    </location>
</feature>
<dbReference type="RefSeq" id="WP_315623254.1">
    <property type="nucleotide sequence ID" value="NZ_JAUHMF010000001.1"/>
</dbReference>
<feature type="transmembrane region" description="Helical" evidence="2">
    <location>
        <begin position="23"/>
        <end position="44"/>
    </location>
</feature>
<dbReference type="InterPro" id="IPR036779">
    <property type="entry name" value="LysM_dom_sf"/>
</dbReference>
<dbReference type="Pfam" id="PF01476">
    <property type="entry name" value="LysM"/>
    <property type="match status" value="2"/>
</dbReference>
<dbReference type="Proteomes" id="UP001254165">
    <property type="component" value="Unassembled WGS sequence"/>
</dbReference>
<dbReference type="PANTHER" id="PTHR33734">
    <property type="entry name" value="LYSM DOMAIN-CONTAINING GPI-ANCHORED PROTEIN 2"/>
    <property type="match status" value="1"/>
</dbReference>
<feature type="region of interest" description="Disordered" evidence="1">
    <location>
        <begin position="218"/>
        <end position="247"/>
    </location>
</feature>
<evidence type="ECO:0000256" key="1">
    <source>
        <dbReference type="SAM" id="MobiDB-lite"/>
    </source>
</evidence>
<dbReference type="PANTHER" id="PTHR33734:SF22">
    <property type="entry name" value="MEMBRANE-BOUND LYTIC MUREIN TRANSGLYCOSYLASE D"/>
    <property type="match status" value="1"/>
</dbReference>
<reference evidence="4 5" key="1">
    <citation type="submission" date="2023-07" db="EMBL/GenBank/DDBJ databases">
        <title>Novel species of Thermanaerothrix with wide hydrolytic capabilities.</title>
        <authorList>
            <person name="Zayulina K.S."/>
            <person name="Podosokorskaya O.A."/>
            <person name="Elcheninov A.G."/>
        </authorList>
    </citation>
    <scope>NUCLEOTIDE SEQUENCE [LARGE SCALE GENOMIC DNA]</scope>
    <source>
        <strain evidence="4 5">4228-RoL</strain>
    </source>
</reference>
<dbReference type="EMBL" id="JAUHMF010000001">
    <property type="protein sequence ID" value="MDT8896754.1"/>
    <property type="molecule type" value="Genomic_DNA"/>
</dbReference>
<protein>
    <submittedName>
        <fullName evidence="4">LysM peptidoglycan-binding domain-containing protein</fullName>
    </submittedName>
</protein>
<feature type="domain" description="LysM" evidence="3">
    <location>
        <begin position="168"/>
        <end position="212"/>
    </location>
</feature>
<keyword evidence="2" id="KW-0472">Membrane</keyword>
<feature type="domain" description="LysM" evidence="3">
    <location>
        <begin position="100"/>
        <end position="145"/>
    </location>
</feature>
<dbReference type="PRINTS" id="PR01217">
    <property type="entry name" value="PRICHEXTENSN"/>
</dbReference>
<evidence type="ECO:0000313" key="4">
    <source>
        <dbReference type="EMBL" id="MDT8896754.1"/>
    </source>
</evidence>
<keyword evidence="2" id="KW-1133">Transmembrane helix</keyword>
<evidence type="ECO:0000313" key="5">
    <source>
        <dbReference type="Proteomes" id="UP001254165"/>
    </source>
</evidence>
<keyword evidence="5" id="KW-1185">Reference proteome</keyword>
<dbReference type="SUPFAM" id="SSF54106">
    <property type="entry name" value="LysM domain"/>
    <property type="match status" value="2"/>
</dbReference>
<evidence type="ECO:0000256" key="2">
    <source>
        <dbReference type="SAM" id="Phobius"/>
    </source>
</evidence>
<organism evidence="4 5">
    <name type="scientific">Thermanaerothrix solaris</name>
    <dbReference type="NCBI Taxonomy" id="3058434"/>
    <lineage>
        <taxon>Bacteria</taxon>
        <taxon>Bacillati</taxon>
        <taxon>Chloroflexota</taxon>
        <taxon>Anaerolineae</taxon>
        <taxon>Anaerolineales</taxon>
        <taxon>Anaerolineaceae</taxon>
        <taxon>Thermanaerothrix</taxon>
    </lineage>
</organism>
<dbReference type="CDD" id="cd00118">
    <property type="entry name" value="LysM"/>
    <property type="match status" value="2"/>
</dbReference>
<sequence length="247" mass="26507">MAGKQSPQNVIEAYRRRQQMMPFIIWGLAILLVVVGVIILVVSLTGPNRGSLLALFASPTPSATATATPSPTQPTPTPSNTPTVTETPLPTETPTPNAPFEYTVQEGDTCYDLAIKYNVDLLVLLAINNFPLDQCPIRVGDKILIPIPGQTLPTATPLPTNLPRGTRIEYYVVANDTLDLIAARFNSTVDAIMRENKLEDKNKIFVGQKLIIPVNIVTPTPTRAPTNTPSGITSPTSTVTPSATPSP</sequence>
<dbReference type="InterPro" id="IPR018392">
    <property type="entry name" value="LysM"/>
</dbReference>
<dbReference type="SMART" id="SM00257">
    <property type="entry name" value="LysM"/>
    <property type="match status" value="2"/>
</dbReference>
<evidence type="ECO:0000259" key="3">
    <source>
        <dbReference type="PROSITE" id="PS51782"/>
    </source>
</evidence>
<dbReference type="PROSITE" id="PS51782">
    <property type="entry name" value="LYSM"/>
    <property type="match status" value="2"/>
</dbReference>